<dbReference type="InterPro" id="IPR051043">
    <property type="entry name" value="Sulfatase_Mod_Factor_Kinase"/>
</dbReference>
<dbReference type="InterPro" id="IPR011009">
    <property type="entry name" value="Kinase-like_dom_sf"/>
</dbReference>
<dbReference type="InterPro" id="IPR005532">
    <property type="entry name" value="SUMF_dom"/>
</dbReference>
<dbReference type="SMART" id="SM00220">
    <property type="entry name" value="S_TKc"/>
    <property type="match status" value="1"/>
</dbReference>
<evidence type="ECO:0000256" key="4">
    <source>
        <dbReference type="SAM" id="Phobius"/>
    </source>
</evidence>
<dbReference type="Proteomes" id="UP000184368">
    <property type="component" value="Unassembled WGS sequence"/>
</dbReference>
<dbReference type="PROSITE" id="PS00108">
    <property type="entry name" value="PROTEIN_KINASE_ST"/>
    <property type="match status" value="1"/>
</dbReference>
<dbReference type="PROSITE" id="PS00107">
    <property type="entry name" value="PROTEIN_KINASE_ATP"/>
    <property type="match status" value="1"/>
</dbReference>
<organism evidence="6 7">
    <name type="scientific">Cnuella takakiae</name>
    <dbReference type="NCBI Taxonomy" id="1302690"/>
    <lineage>
        <taxon>Bacteria</taxon>
        <taxon>Pseudomonadati</taxon>
        <taxon>Bacteroidota</taxon>
        <taxon>Chitinophagia</taxon>
        <taxon>Chitinophagales</taxon>
        <taxon>Chitinophagaceae</taxon>
        <taxon>Cnuella</taxon>
    </lineage>
</organism>
<evidence type="ECO:0000256" key="1">
    <source>
        <dbReference type="ARBA" id="ARBA00022741"/>
    </source>
</evidence>
<dbReference type="Gene3D" id="3.90.1580.10">
    <property type="entry name" value="paralog of FGE (formylglycine-generating enzyme)"/>
    <property type="match status" value="1"/>
</dbReference>
<dbReference type="PANTHER" id="PTHR23150">
    <property type="entry name" value="SULFATASE MODIFYING FACTOR 1, 2"/>
    <property type="match status" value="1"/>
</dbReference>
<dbReference type="GO" id="GO:0004672">
    <property type="term" value="F:protein kinase activity"/>
    <property type="evidence" value="ECO:0007669"/>
    <property type="project" value="InterPro"/>
</dbReference>
<dbReference type="Gene3D" id="1.10.510.10">
    <property type="entry name" value="Transferase(Phosphotransferase) domain 1"/>
    <property type="match status" value="1"/>
</dbReference>
<dbReference type="OrthoDB" id="9813021at2"/>
<evidence type="ECO:0000256" key="2">
    <source>
        <dbReference type="ARBA" id="ARBA00022840"/>
    </source>
</evidence>
<dbReference type="SUPFAM" id="SSF56112">
    <property type="entry name" value="Protein kinase-like (PK-like)"/>
    <property type="match status" value="1"/>
</dbReference>
<feature type="transmembrane region" description="Helical" evidence="4">
    <location>
        <begin position="453"/>
        <end position="472"/>
    </location>
</feature>
<sequence>MDFQTRYEFNPKTDLIGKGGFSKVYRANDTLLERTVALKFFTANASDKYQVLNEIKKVIRFEHPNLCKYYDVAVLTSKNILGETEQAEVGIMEYLDAGDFKTFTTRNPLYTDKLLIDVLEGLAYLHRKGIVHRDLKPQNILIKMVDDEPVAKITDFGISKVIDGEDNASSTLIGTIEYMAPEQFNPKKYGIGGRITTNLDLWSFGLLVYETLMKEPFFGSRSSGTSAEQVMSNILSEASLAKADDLPPKYREIVKRCLVKEAFNRVQNALELVPMFLETGLGELMPKQEKGQVPESATTAYASNHMGNASALPNSLDTNEENTAIVPEPQVDEAQTIAVIMPKPEEEIARINMQDSGATQIISRHDKPVVLDTATNGLQNAAEVRSLPDDQMATRVITVPGRMDAEPTKQQTPNEVSATVTLPRTEDLVNMSPPKNRASEASAIESKRKKRKAAFFIAGVGVAVLVLTIFILSGKDEPKPDVLLKVESKPVLVPSYSVPPLVKVPGGVFKMGEKNAKSNREMEHELLLSSFEIAKYETTVSQFEQFVMDAKHITTAEQNGASQVYDPVDKTWKDRKGVNWRHDMYGALVNNKTQMPVVHISWNDAMAYCKWLAEKDKKHYRLPTEAEWEYAAKGGYSSKGYVFSGSNNLEEVAWYGLNSDRRIHPVGSKKANELGIYDMSGNVMEWCYDWLGENYYVDSVVADPKGPEKGKEKVLRGGSWYTAETVWPRNTARVSSAPVVTGGQLGFRICRELPQ</sequence>
<reference evidence="6 7" key="1">
    <citation type="submission" date="2016-11" db="EMBL/GenBank/DDBJ databases">
        <authorList>
            <person name="Jaros S."/>
            <person name="Januszkiewicz K."/>
            <person name="Wedrychowicz H."/>
        </authorList>
    </citation>
    <scope>NUCLEOTIDE SEQUENCE [LARGE SCALE GENOMIC DNA]</scope>
    <source>
        <strain evidence="6 7">DSM 26897</strain>
    </source>
</reference>
<dbReference type="Pfam" id="PF00069">
    <property type="entry name" value="Pkinase"/>
    <property type="match status" value="1"/>
</dbReference>
<keyword evidence="7" id="KW-1185">Reference proteome</keyword>
<feature type="domain" description="Protein kinase" evidence="5">
    <location>
        <begin position="10"/>
        <end position="277"/>
    </location>
</feature>
<dbReference type="STRING" id="1302690.BUE76_23100"/>
<dbReference type="InterPro" id="IPR000719">
    <property type="entry name" value="Prot_kinase_dom"/>
</dbReference>
<evidence type="ECO:0000313" key="6">
    <source>
        <dbReference type="EMBL" id="SHE29170.1"/>
    </source>
</evidence>
<keyword evidence="2 3" id="KW-0067">ATP-binding</keyword>
<dbReference type="InterPro" id="IPR017441">
    <property type="entry name" value="Protein_kinase_ATP_BS"/>
</dbReference>
<dbReference type="RefSeq" id="WP_073038882.1">
    <property type="nucleotide sequence ID" value="NZ_FQUO01000001.1"/>
</dbReference>
<dbReference type="CDD" id="cd14014">
    <property type="entry name" value="STKc_PknB_like"/>
    <property type="match status" value="1"/>
</dbReference>
<dbReference type="GO" id="GO:0120147">
    <property type="term" value="F:formylglycine-generating oxidase activity"/>
    <property type="evidence" value="ECO:0007669"/>
    <property type="project" value="TreeGrafter"/>
</dbReference>
<dbReference type="GO" id="GO:0005524">
    <property type="term" value="F:ATP binding"/>
    <property type="evidence" value="ECO:0007669"/>
    <property type="project" value="UniProtKB-UniRule"/>
</dbReference>
<dbReference type="EMBL" id="FQUO01000001">
    <property type="protein sequence ID" value="SHE29170.1"/>
    <property type="molecule type" value="Genomic_DNA"/>
</dbReference>
<feature type="binding site" evidence="3">
    <location>
        <position position="39"/>
    </location>
    <ligand>
        <name>ATP</name>
        <dbReference type="ChEBI" id="CHEBI:30616"/>
    </ligand>
</feature>
<keyword evidence="1 3" id="KW-0547">Nucleotide-binding</keyword>
<keyword evidence="4" id="KW-0812">Transmembrane</keyword>
<name>A0A1M4SAF1_9BACT</name>
<dbReference type="InterPro" id="IPR016187">
    <property type="entry name" value="CTDL_fold"/>
</dbReference>
<dbReference type="PANTHER" id="PTHR23150:SF19">
    <property type="entry name" value="FORMYLGLYCINE-GENERATING ENZYME"/>
    <property type="match status" value="1"/>
</dbReference>
<keyword evidence="4" id="KW-1133">Transmembrane helix</keyword>
<proteinExistence type="predicted"/>
<keyword evidence="4" id="KW-0472">Membrane</keyword>
<evidence type="ECO:0000313" key="7">
    <source>
        <dbReference type="Proteomes" id="UP000184368"/>
    </source>
</evidence>
<dbReference type="PROSITE" id="PS50011">
    <property type="entry name" value="PROTEIN_KINASE_DOM"/>
    <property type="match status" value="1"/>
</dbReference>
<evidence type="ECO:0000259" key="5">
    <source>
        <dbReference type="PROSITE" id="PS50011"/>
    </source>
</evidence>
<dbReference type="SUPFAM" id="SSF56436">
    <property type="entry name" value="C-type lectin-like"/>
    <property type="match status" value="1"/>
</dbReference>
<gene>
    <name evidence="6" type="ORF">SAMN05444008_10147</name>
</gene>
<dbReference type="AlphaFoldDB" id="A0A1M4SAF1"/>
<dbReference type="Pfam" id="PF03781">
    <property type="entry name" value="FGE-sulfatase"/>
    <property type="match status" value="1"/>
</dbReference>
<evidence type="ECO:0000256" key="3">
    <source>
        <dbReference type="PROSITE-ProRule" id="PRU10141"/>
    </source>
</evidence>
<dbReference type="InterPro" id="IPR008271">
    <property type="entry name" value="Ser/Thr_kinase_AS"/>
</dbReference>
<protein>
    <submittedName>
        <fullName evidence="6">Formylglycine-generating enzyme, required for sulfatase activity, contains SUMF1/FGE domain</fullName>
    </submittedName>
</protein>
<accession>A0A1M4SAF1</accession>
<dbReference type="InterPro" id="IPR042095">
    <property type="entry name" value="SUMF_sf"/>
</dbReference>